<feature type="compositionally biased region" description="Polar residues" evidence="1">
    <location>
        <begin position="504"/>
        <end position="517"/>
    </location>
</feature>
<feature type="compositionally biased region" description="Basic residues" evidence="1">
    <location>
        <begin position="84"/>
        <end position="99"/>
    </location>
</feature>
<dbReference type="HOGENOM" id="CLU_410019_0_0_1"/>
<feature type="compositionally biased region" description="Low complexity" evidence="1">
    <location>
        <begin position="519"/>
        <end position="528"/>
    </location>
</feature>
<name>A0A074XD88_AURPU</name>
<feature type="compositionally biased region" description="Polar residues" evidence="1">
    <location>
        <begin position="32"/>
        <end position="48"/>
    </location>
</feature>
<feature type="compositionally biased region" description="Basic residues" evidence="1">
    <location>
        <begin position="471"/>
        <end position="480"/>
    </location>
</feature>
<feature type="compositionally biased region" description="Low complexity" evidence="1">
    <location>
        <begin position="453"/>
        <end position="464"/>
    </location>
</feature>
<dbReference type="Proteomes" id="UP000030706">
    <property type="component" value="Unassembled WGS sequence"/>
</dbReference>
<dbReference type="OrthoDB" id="5423493at2759"/>
<feature type="compositionally biased region" description="Acidic residues" evidence="1">
    <location>
        <begin position="271"/>
        <end position="286"/>
    </location>
</feature>
<dbReference type="AlphaFoldDB" id="A0A074XD88"/>
<feature type="compositionally biased region" description="Acidic residues" evidence="1">
    <location>
        <begin position="529"/>
        <end position="539"/>
    </location>
</feature>
<evidence type="ECO:0000256" key="1">
    <source>
        <dbReference type="SAM" id="MobiDB-lite"/>
    </source>
</evidence>
<accession>A0A074XD88</accession>
<organism evidence="2 3">
    <name type="scientific">Aureobasidium pullulans EXF-150</name>
    <dbReference type="NCBI Taxonomy" id="1043002"/>
    <lineage>
        <taxon>Eukaryota</taxon>
        <taxon>Fungi</taxon>
        <taxon>Dikarya</taxon>
        <taxon>Ascomycota</taxon>
        <taxon>Pezizomycotina</taxon>
        <taxon>Dothideomycetes</taxon>
        <taxon>Dothideomycetidae</taxon>
        <taxon>Dothideales</taxon>
        <taxon>Saccotheciaceae</taxon>
        <taxon>Aureobasidium</taxon>
    </lineage>
</organism>
<proteinExistence type="predicted"/>
<feature type="compositionally biased region" description="Pro residues" evidence="1">
    <location>
        <begin position="387"/>
        <end position="396"/>
    </location>
</feature>
<evidence type="ECO:0000313" key="3">
    <source>
        <dbReference type="Proteomes" id="UP000030706"/>
    </source>
</evidence>
<feature type="compositionally biased region" description="Low complexity" evidence="1">
    <location>
        <begin position="334"/>
        <end position="345"/>
    </location>
</feature>
<dbReference type="STRING" id="1043002.A0A074XD88"/>
<feature type="compositionally biased region" description="Basic and acidic residues" evidence="1">
    <location>
        <begin position="114"/>
        <end position="124"/>
    </location>
</feature>
<feature type="region of interest" description="Disordered" evidence="1">
    <location>
        <begin position="1"/>
        <end position="555"/>
    </location>
</feature>
<dbReference type="RefSeq" id="XP_029757836.1">
    <property type="nucleotide sequence ID" value="XM_029904016.1"/>
</dbReference>
<evidence type="ECO:0000313" key="2">
    <source>
        <dbReference type="EMBL" id="KEQ81649.1"/>
    </source>
</evidence>
<protein>
    <submittedName>
        <fullName evidence="2">Uncharacterized protein</fullName>
    </submittedName>
</protein>
<gene>
    <name evidence="2" type="ORF">M438DRAFT_337627</name>
</gene>
<reference evidence="2 3" key="1">
    <citation type="journal article" date="2014" name="BMC Genomics">
        <title>Genome sequencing of four Aureobasidium pullulans varieties: biotechnological potential, stress tolerance, and description of new species.</title>
        <authorList>
            <person name="Gostin Ar C."/>
            <person name="Ohm R.A."/>
            <person name="Kogej T."/>
            <person name="Sonjak S."/>
            <person name="Turk M."/>
            <person name="Zajc J."/>
            <person name="Zalar P."/>
            <person name="Grube M."/>
            <person name="Sun H."/>
            <person name="Han J."/>
            <person name="Sharma A."/>
            <person name="Chiniquy J."/>
            <person name="Ngan C.Y."/>
            <person name="Lipzen A."/>
            <person name="Barry K."/>
            <person name="Grigoriev I.V."/>
            <person name="Gunde-Cimerman N."/>
        </authorList>
    </citation>
    <scope>NUCLEOTIDE SEQUENCE [LARGE SCALE GENOMIC DNA]</scope>
    <source>
        <strain evidence="2 3">EXF-150</strain>
    </source>
</reference>
<dbReference type="EMBL" id="KL584990">
    <property type="protein sequence ID" value="KEQ81649.1"/>
    <property type="molecule type" value="Genomic_DNA"/>
</dbReference>
<sequence length="591" mass="64190">MPPKRAARTAAKAAPVTDKKTPATRGNRSHVQKSTPPQEEQPEANSAVRSTRSRKSTTTEQDAPAPEEQAEAAATSDAIPQPRTKQRPLTRGRPPRTVKKPAPSQANKGALDALKARMEEDRRATKAGVVPPPAPQSRSQQAEHAVRVATNNDGDAAMVPARPVPRSPSPARQTAVPGTAVKAPASVARPQSALKMQSTPGAETSVLALQNFRRRPRQPSLLQMVQNPELAGTPIDDTTDFTLGSLGDEDDFAPHDESTPLQLAKGRPIEVDQEPEEDEDEEEQLPEQDKAQTPEAALPEDDDEFYGATPQKSTRQSRKRKSDAIEESEVQIVRSSPSLPSPSRSIVEHEYETIPATAPDDEEEEAATTESQQRRLLSDTYADPLSSSPPPEPISPNSPEQRRQTPAISPSAIRKSARGGGQSKKAPKPLTTATLRAMLPKRRAQRKDEFDFSSSSAHEANSSAFEEERRKRAKTKKPTAPKKTAPVKLTKKPTTAAVSKRTSRTYARSNKENNPVHISSGSSSLSELNSDELEADETADTSLDTIKGGKSDDKLSEELRKARDKFAEVDDWEMEFESASLGGGEASSPWR</sequence>
<dbReference type="GeneID" id="40746322"/>
<feature type="compositionally biased region" description="Low complexity" evidence="1">
    <location>
        <begin position="56"/>
        <end position="74"/>
    </location>
</feature>
<keyword evidence="3" id="KW-1185">Reference proteome</keyword>
<feature type="compositionally biased region" description="Low complexity" evidence="1">
    <location>
        <begin position="481"/>
        <end position="497"/>
    </location>
</feature>